<dbReference type="Pfam" id="PF01497">
    <property type="entry name" value="Peripla_BP_2"/>
    <property type="match status" value="1"/>
</dbReference>
<protein>
    <submittedName>
        <fullName evidence="6">ABC transporter substrate-binding protein</fullName>
    </submittedName>
</protein>
<evidence type="ECO:0000256" key="4">
    <source>
        <dbReference type="SAM" id="SignalP"/>
    </source>
</evidence>
<dbReference type="PROSITE" id="PS50983">
    <property type="entry name" value="FE_B12_PBP"/>
    <property type="match status" value="1"/>
</dbReference>
<evidence type="ECO:0000256" key="3">
    <source>
        <dbReference type="SAM" id="MobiDB-lite"/>
    </source>
</evidence>
<feature type="region of interest" description="Disordered" evidence="3">
    <location>
        <begin position="25"/>
        <end position="48"/>
    </location>
</feature>
<dbReference type="InterPro" id="IPR002491">
    <property type="entry name" value="ABC_transptr_periplasmic_BD"/>
</dbReference>
<organism evidence="6 7">
    <name type="scientific">Lentibacillus kimchii</name>
    <dbReference type="NCBI Taxonomy" id="1542911"/>
    <lineage>
        <taxon>Bacteria</taxon>
        <taxon>Bacillati</taxon>
        <taxon>Bacillota</taxon>
        <taxon>Bacilli</taxon>
        <taxon>Bacillales</taxon>
        <taxon>Bacillaceae</taxon>
        <taxon>Lentibacillus</taxon>
    </lineage>
</organism>
<evidence type="ECO:0000259" key="5">
    <source>
        <dbReference type="PROSITE" id="PS50983"/>
    </source>
</evidence>
<gene>
    <name evidence="6" type="ORF">ACFQU8_02900</name>
</gene>
<feature type="compositionally biased region" description="Acidic residues" evidence="3">
    <location>
        <begin position="27"/>
        <end position="40"/>
    </location>
</feature>
<dbReference type="CDD" id="cd01143">
    <property type="entry name" value="YvrC"/>
    <property type="match status" value="1"/>
</dbReference>
<name>A0ABW2UVS1_9BACI</name>
<comment type="similarity">
    <text evidence="1">Belongs to the bacterial solute-binding protein 8 family.</text>
</comment>
<keyword evidence="7" id="KW-1185">Reference proteome</keyword>
<sequence>MKKNLAFTLLVMVMMGLLISCSAGDSTADEGTENADEDATQTDAGDSDFPLTVTDALDNEMTIEAKPERIVSLIPSNTEIAFALGLEDEIVGVTDNDDYPQEAQEKEKVGGMELNVEKIISLKPDLVLAHASAEQNFKEALKQIRDADINVFVVQGAQQIDETYDTINQIGEITGTQETAEDIVSNMQEEFASLIDKTDSISDDERKSVFFEVAPAPDMFTAGENTFFNDLLRVVNADNVSKDQDGWTQIDPEAVVELDPDVIITTYGTDNDPVEQVTNRDGWEDMTAIKNDQVYQIDSDIVSRPGPRLVDGAKEIAKVVYPELFKE</sequence>
<dbReference type="EMBL" id="JBHTGR010000005">
    <property type="protein sequence ID" value="MFC7746188.1"/>
    <property type="molecule type" value="Genomic_DNA"/>
</dbReference>
<dbReference type="Gene3D" id="3.40.50.1980">
    <property type="entry name" value="Nitrogenase molybdenum iron protein domain"/>
    <property type="match status" value="2"/>
</dbReference>
<dbReference type="SUPFAM" id="SSF53807">
    <property type="entry name" value="Helical backbone' metal receptor"/>
    <property type="match status" value="1"/>
</dbReference>
<dbReference type="Proteomes" id="UP001596620">
    <property type="component" value="Unassembled WGS sequence"/>
</dbReference>
<feature type="chain" id="PRO_5045418440" evidence="4">
    <location>
        <begin position="24"/>
        <end position="327"/>
    </location>
</feature>
<evidence type="ECO:0000313" key="7">
    <source>
        <dbReference type="Proteomes" id="UP001596620"/>
    </source>
</evidence>
<evidence type="ECO:0000256" key="2">
    <source>
        <dbReference type="ARBA" id="ARBA00022729"/>
    </source>
</evidence>
<dbReference type="RefSeq" id="WP_382357672.1">
    <property type="nucleotide sequence ID" value="NZ_JBHTGR010000005.1"/>
</dbReference>
<dbReference type="PANTHER" id="PTHR30535:SF34">
    <property type="entry name" value="MOLYBDATE-BINDING PROTEIN MOLA"/>
    <property type="match status" value="1"/>
</dbReference>
<feature type="signal peptide" evidence="4">
    <location>
        <begin position="1"/>
        <end position="23"/>
    </location>
</feature>
<dbReference type="InterPro" id="IPR050902">
    <property type="entry name" value="ABC_Transporter_SBP"/>
</dbReference>
<comment type="caution">
    <text evidence="6">The sequence shown here is derived from an EMBL/GenBank/DDBJ whole genome shotgun (WGS) entry which is preliminary data.</text>
</comment>
<dbReference type="InterPro" id="IPR054828">
    <property type="entry name" value="Vit_B12_bind_prot"/>
</dbReference>
<evidence type="ECO:0000313" key="6">
    <source>
        <dbReference type="EMBL" id="MFC7746188.1"/>
    </source>
</evidence>
<accession>A0ABW2UVS1</accession>
<dbReference type="NCBIfam" id="NF038402">
    <property type="entry name" value="TroA_like"/>
    <property type="match status" value="1"/>
</dbReference>
<reference evidence="7" key="1">
    <citation type="journal article" date="2019" name="Int. J. Syst. Evol. Microbiol.">
        <title>The Global Catalogue of Microorganisms (GCM) 10K type strain sequencing project: providing services to taxonomists for standard genome sequencing and annotation.</title>
        <authorList>
            <consortium name="The Broad Institute Genomics Platform"/>
            <consortium name="The Broad Institute Genome Sequencing Center for Infectious Disease"/>
            <person name="Wu L."/>
            <person name="Ma J."/>
        </authorList>
    </citation>
    <scope>NUCLEOTIDE SEQUENCE [LARGE SCALE GENOMIC DNA]</scope>
    <source>
        <strain evidence="7">JCM 30234</strain>
    </source>
</reference>
<proteinExistence type="inferred from homology"/>
<evidence type="ECO:0000256" key="1">
    <source>
        <dbReference type="ARBA" id="ARBA00008814"/>
    </source>
</evidence>
<dbReference type="PROSITE" id="PS51257">
    <property type="entry name" value="PROKAR_LIPOPROTEIN"/>
    <property type="match status" value="1"/>
</dbReference>
<dbReference type="PANTHER" id="PTHR30535">
    <property type="entry name" value="VITAMIN B12-BINDING PROTEIN"/>
    <property type="match status" value="1"/>
</dbReference>
<keyword evidence="2 4" id="KW-0732">Signal</keyword>
<feature type="domain" description="Fe/B12 periplasmic-binding" evidence="5">
    <location>
        <begin position="69"/>
        <end position="324"/>
    </location>
</feature>